<sequence>MMETIVIKHRIAELSSIIVFIIITVMLWLIYQNFVVFLLLFSYFLLIGFAHWYVSKISKVKWRIVQYHERLFIDEKGHCKIYIQNDMKMPIPFLNFCFRSQRGIDWHIKENWVKHGDFYSIPLSLSKNEEIVIDLYAQAKQRGKWKWDHIEIVMSDPFRLVTLHYTYKYKQVPLFHVYPRIAKVTIPETKRWQQGYRTAKVSPLYNETKIIGVKPYEGEAFRSIHWGATARTGVLSAKKYEPSQGDRYAIYLNLVGKNSYTWRTDIEWLIEVTTGVCKQLLVQDCSFELWVNSVHNNGILQIHSGGNRSQLYKALQLLSTITENDQPVSSEVFYKTGFRKQEPGAIPLIIGYPPQQQTNWLQVVK</sequence>
<dbReference type="PANTHER" id="PTHR34351:SF2">
    <property type="entry name" value="DUF58 DOMAIN-CONTAINING PROTEIN"/>
    <property type="match status" value="1"/>
</dbReference>
<dbReference type="RefSeq" id="WP_001989009.1">
    <property type="nucleotide sequence ID" value="NZ_LDPG01000001.1"/>
</dbReference>
<dbReference type="AlphaFoldDB" id="A0A0J1KX95"/>
<dbReference type="PATRIC" id="fig|1392.242.peg.763"/>
<name>A0A0J1KX95_BACAN</name>
<keyword evidence="1" id="KW-0812">Transmembrane</keyword>
<feature type="transmembrane region" description="Helical" evidence="1">
    <location>
        <begin position="12"/>
        <end position="31"/>
    </location>
</feature>
<evidence type="ECO:0000256" key="1">
    <source>
        <dbReference type="SAM" id="Phobius"/>
    </source>
</evidence>
<gene>
    <name evidence="2" type="ORF">ABW01_03655</name>
</gene>
<keyword evidence="1" id="KW-0472">Membrane</keyword>
<feature type="transmembrane region" description="Helical" evidence="1">
    <location>
        <begin position="37"/>
        <end position="54"/>
    </location>
</feature>
<dbReference type="Proteomes" id="UP000035904">
    <property type="component" value="Unassembled WGS sequence"/>
</dbReference>
<dbReference type="PANTHER" id="PTHR34351">
    <property type="entry name" value="SLR1927 PROTEIN-RELATED"/>
    <property type="match status" value="1"/>
</dbReference>
<proteinExistence type="predicted"/>
<keyword evidence="1" id="KW-1133">Transmembrane helix</keyword>
<comment type="caution">
    <text evidence="2">The sequence shown here is derived from an EMBL/GenBank/DDBJ whole genome shotgun (WGS) entry which is preliminary data.</text>
</comment>
<evidence type="ECO:0000313" key="2">
    <source>
        <dbReference type="EMBL" id="KLV21385.1"/>
    </source>
</evidence>
<organism evidence="2 3">
    <name type="scientific">Bacillus anthracis</name>
    <name type="common">anthrax bacterium</name>
    <dbReference type="NCBI Taxonomy" id="1392"/>
    <lineage>
        <taxon>Bacteria</taxon>
        <taxon>Bacillati</taxon>
        <taxon>Bacillota</taxon>
        <taxon>Bacilli</taxon>
        <taxon>Bacillales</taxon>
        <taxon>Bacillaceae</taxon>
        <taxon>Bacillus</taxon>
        <taxon>Bacillus cereus group</taxon>
    </lineage>
</organism>
<protein>
    <submittedName>
        <fullName evidence="2">Uncharacterized protein</fullName>
    </submittedName>
</protein>
<reference evidence="2 3" key="1">
    <citation type="submission" date="2015-05" db="EMBL/GenBank/DDBJ databases">
        <title>Whole genome sequence and identification of bacterial endophytes from Costus igneus.</title>
        <authorList>
            <person name="Lee Y.P."/>
            <person name="Gan H.M."/>
            <person name="Eng W."/>
            <person name="Wheatley M.S."/>
            <person name="Caraballo A."/>
            <person name="Polter S."/>
            <person name="Savka M.A."/>
            <person name="Hudson A.O."/>
        </authorList>
    </citation>
    <scope>NUCLEOTIDE SEQUENCE [LARGE SCALE GENOMIC DNA]</scope>
    <source>
        <strain evidence="2 3">RIT375</strain>
    </source>
</reference>
<evidence type="ECO:0000313" key="3">
    <source>
        <dbReference type="Proteomes" id="UP000035904"/>
    </source>
</evidence>
<accession>A0A0J1KX95</accession>
<dbReference type="EMBL" id="LDPG01000001">
    <property type="protein sequence ID" value="KLV21385.1"/>
    <property type="molecule type" value="Genomic_DNA"/>
</dbReference>